<feature type="chain" id="PRO_5046246262" description="Virulence plasmid B protein" evidence="1">
    <location>
        <begin position="23"/>
        <end position="749"/>
    </location>
</feature>
<name>A0ABX0URP1_9BACT</name>
<organism evidence="2 3">
    <name type="scientific">Dyadobacter arcticus</name>
    <dbReference type="NCBI Taxonomy" id="1078754"/>
    <lineage>
        <taxon>Bacteria</taxon>
        <taxon>Pseudomonadati</taxon>
        <taxon>Bacteroidota</taxon>
        <taxon>Cytophagia</taxon>
        <taxon>Cytophagales</taxon>
        <taxon>Spirosomataceae</taxon>
        <taxon>Dyadobacter</taxon>
    </lineage>
</organism>
<keyword evidence="3" id="KW-1185">Reference proteome</keyword>
<gene>
    <name evidence="2" type="ORF">FHS68_003472</name>
</gene>
<evidence type="ECO:0000313" key="2">
    <source>
        <dbReference type="EMBL" id="NIJ54290.1"/>
    </source>
</evidence>
<protein>
    <recommendedName>
        <fullName evidence="4">Virulence plasmid B protein</fullName>
    </recommendedName>
</protein>
<reference evidence="2 3" key="1">
    <citation type="submission" date="2020-03" db="EMBL/GenBank/DDBJ databases">
        <title>Genomic Encyclopedia of Type Strains, Phase IV (KMG-IV): sequencing the most valuable type-strain genomes for metagenomic binning, comparative biology and taxonomic classification.</title>
        <authorList>
            <person name="Goeker M."/>
        </authorList>
    </citation>
    <scope>NUCLEOTIDE SEQUENCE [LARGE SCALE GENOMIC DNA]</scope>
    <source>
        <strain evidence="2 3">DSM 102865</strain>
    </source>
</reference>
<sequence>MLRHILFSFISPFCLLGGPALAQVLSDPGTPHDPITAIILDNEPNAIQAESGFSKVTPPSPQSAAFQRYGDYPVGHITGVPEINVPLYTINTGKLKLPISISYHAGGFKPRENSGIIGLGWSLNAGGRISRNVIGDPDELALTPTAIIPSGQLGGTTTQAADAARRFYQQQLAADETASGSDLQPDIFYYSFPSGGGKFMLKNIFDLNGNYTGNNKPVTVPFRPIKISSNAPSFNSAFTYFDIVDEDGATYRYGRSIGNLDVVESTIPDQKNAGRSFTTSWLLTDIISQGGKEHITLKYAAGIYHNSSTRTDLGKISSFDLGNPPQSINSFVTAAVNAFPQINIYQGIVTSTHYVTMLKSIEWDNGKVSFSYETGGTSPNIFEANKLKFMEVYDASNNLIQKHSFSHALYSGDTKRYKLTKVERFGVPAGATSETHSFEYNEPVQAAPNNPVDLKGIDYWGFYNGFNSNGSLIPGNFKVLVTAKGGGQTNYSSGAAVRDPNEATTQFYVLKKITFPTSGSTEFEYEGNKVWWAGVATNAGGLRVKRVINNVEGQQEIKSYEYGGEQCNGCGFIRLNPFQTESFWTLGYSHSELSVNGCLAENAYVIKVSSDIVDGSASFETSPVLYTTVTEFIGSSNNVNQGKTVFTYDAPSLTFSNNPLIRYLSTVDFWRGSNLLSKETFGYISGGYDAIEKESYQYKNVIRDSLQAQYIEPFAIDADTGDPSFAHLVCGHAMDAFKLFDYKIRTGSA</sequence>
<accession>A0ABX0URP1</accession>
<evidence type="ECO:0000256" key="1">
    <source>
        <dbReference type="SAM" id="SignalP"/>
    </source>
</evidence>
<proteinExistence type="predicted"/>
<feature type="signal peptide" evidence="1">
    <location>
        <begin position="1"/>
        <end position="22"/>
    </location>
</feature>
<evidence type="ECO:0000313" key="3">
    <source>
        <dbReference type="Proteomes" id="UP001179181"/>
    </source>
</evidence>
<dbReference type="RefSeq" id="WP_167272227.1">
    <property type="nucleotide sequence ID" value="NZ_JAASQJ010000003.1"/>
</dbReference>
<comment type="caution">
    <text evidence="2">The sequence shown here is derived from an EMBL/GenBank/DDBJ whole genome shotgun (WGS) entry which is preliminary data.</text>
</comment>
<keyword evidence="1" id="KW-0732">Signal</keyword>
<dbReference type="Proteomes" id="UP001179181">
    <property type="component" value="Unassembled WGS sequence"/>
</dbReference>
<dbReference type="EMBL" id="JAASQJ010000003">
    <property type="protein sequence ID" value="NIJ54290.1"/>
    <property type="molecule type" value="Genomic_DNA"/>
</dbReference>
<evidence type="ECO:0008006" key="4">
    <source>
        <dbReference type="Google" id="ProtNLM"/>
    </source>
</evidence>